<keyword evidence="3" id="KW-1185">Reference proteome</keyword>
<feature type="compositionally biased region" description="Polar residues" evidence="1">
    <location>
        <begin position="53"/>
        <end position="70"/>
    </location>
</feature>
<protein>
    <submittedName>
        <fullName evidence="2">Uncharacterized protein</fullName>
    </submittedName>
</protein>
<feature type="compositionally biased region" description="Polar residues" evidence="1">
    <location>
        <begin position="1"/>
        <end position="12"/>
    </location>
</feature>
<comment type="caution">
    <text evidence="2">The sequence shown here is derived from an EMBL/GenBank/DDBJ whole genome shotgun (WGS) entry which is preliminary data.</text>
</comment>
<accession>A0ABW2WT54</accession>
<dbReference type="EMBL" id="JBHTGL010000008">
    <property type="protein sequence ID" value="MFD0623841.1"/>
    <property type="molecule type" value="Genomic_DNA"/>
</dbReference>
<evidence type="ECO:0000256" key="1">
    <source>
        <dbReference type="SAM" id="MobiDB-lite"/>
    </source>
</evidence>
<reference evidence="3" key="1">
    <citation type="journal article" date="2019" name="Int. J. Syst. Evol. Microbiol.">
        <title>The Global Catalogue of Microorganisms (GCM) 10K type strain sequencing project: providing services to taxonomists for standard genome sequencing and annotation.</title>
        <authorList>
            <consortium name="The Broad Institute Genomics Platform"/>
            <consortium name="The Broad Institute Genome Sequencing Center for Infectious Disease"/>
            <person name="Wu L."/>
            <person name="Ma J."/>
        </authorList>
    </citation>
    <scope>NUCLEOTIDE SEQUENCE [LARGE SCALE GENOMIC DNA]</scope>
    <source>
        <strain evidence="3">JCM 12607</strain>
    </source>
</reference>
<evidence type="ECO:0000313" key="3">
    <source>
        <dbReference type="Proteomes" id="UP001596915"/>
    </source>
</evidence>
<feature type="region of interest" description="Disordered" evidence="1">
    <location>
        <begin position="1"/>
        <end position="76"/>
    </location>
</feature>
<name>A0ABW2WT54_9ACTN</name>
<sequence length="76" mass="8093">MGITRYATSGQVTRRMGRDQRFRTAVGRSSRRPARSRTVSSAAKNPGTVRPTLASSAATRVTSTVASSEKTPVPLS</sequence>
<gene>
    <name evidence="2" type="ORF">ACFQ2K_14715</name>
</gene>
<proteinExistence type="predicted"/>
<dbReference type="Proteomes" id="UP001596915">
    <property type="component" value="Unassembled WGS sequence"/>
</dbReference>
<evidence type="ECO:0000313" key="2">
    <source>
        <dbReference type="EMBL" id="MFD0623841.1"/>
    </source>
</evidence>
<organism evidence="2 3">
    <name type="scientific">Streptomyces sanglieri</name>
    <dbReference type="NCBI Taxonomy" id="193460"/>
    <lineage>
        <taxon>Bacteria</taxon>
        <taxon>Bacillati</taxon>
        <taxon>Actinomycetota</taxon>
        <taxon>Actinomycetes</taxon>
        <taxon>Kitasatosporales</taxon>
        <taxon>Streptomycetaceae</taxon>
        <taxon>Streptomyces</taxon>
    </lineage>
</organism>